<keyword evidence="1" id="KW-0233">DNA recombination</keyword>
<dbReference type="PROSITE" id="PS51898">
    <property type="entry name" value="TYR_RECOMBINASE"/>
    <property type="match status" value="1"/>
</dbReference>
<evidence type="ECO:0000259" key="3">
    <source>
        <dbReference type="PROSITE" id="PS51898"/>
    </source>
</evidence>
<dbReference type="Proteomes" id="UP000198802">
    <property type="component" value="Unassembled WGS sequence"/>
</dbReference>
<dbReference type="InterPro" id="IPR013762">
    <property type="entry name" value="Integrase-like_cat_sf"/>
</dbReference>
<dbReference type="GO" id="GO:0006310">
    <property type="term" value="P:DNA recombination"/>
    <property type="evidence" value="ECO:0007669"/>
    <property type="project" value="UniProtKB-KW"/>
</dbReference>
<dbReference type="InterPro" id="IPR011010">
    <property type="entry name" value="DNA_brk_join_enz"/>
</dbReference>
<evidence type="ECO:0000256" key="2">
    <source>
        <dbReference type="SAM" id="MobiDB-lite"/>
    </source>
</evidence>
<reference evidence="5" key="1">
    <citation type="submission" date="2015-11" db="EMBL/GenBank/DDBJ databases">
        <authorList>
            <person name="Varghese N."/>
        </authorList>
    </citation>
    <scope>NUCLEOTIDE SEQUENCE [LARGE SCALE GENOMIC DNA]</scope>
    <source>
        <strain evidence="5">DSM 45899</strain>
    </source>
</reference>
<protein>
    <submittedName>
        <fullName evidence="4">Phage integrase family protein</fullName>
    </submittedName>
</protein>
<feature type="domain" description="Tyr recombinase" evidence="3">
    <location>
        <begin position="1"/>
        <end position="111"/>
    </location>
</feature>
<dbReference type="SUPFAM" id="SSF56349">
    <property type="entry name" value="DNA breaking-rejoining enzymes"/>
    <property type="match status" value="1"/>
</dbReference>
<organism evidence="4 5">
    <name type="scientific">Parafrankia irregularis</name>
    <dbReference type="NCBI Taxonomy" id="795642"/>
    <lineage>
        <taxon>Bacteria</taxon>
        <taxon>Bacillati</taxon>
        <taxon>Actinomycetota</taxon>
        <taxon>Actinomycetes</taxon>
        <taxon>Frankiales</taxon>
        <taxon>Frankiaceae</taxon>
        <taxon>Parafrankia</taxon>
    </lineage>
</organism>
<dbReference type="GO" id="GO:0003677">
    <property type="term" value="F:DNA binding"/>
    <property type="evidence" value="ECO:0007669"/>
    <property type="project" value="InterPro"/>
</dbReference>
<feature type="region of interest" description="Disordered" evidence="2">
    <location>
        <begin position="1"/>
        <end position="34"/>
    </location>
</feature>
<keyword evidence="5" id="KW-1185">Reference proteome</keyword>
<dbReference type="RefSeq" id="WP_242666049.1">
    <property type="nucleotide sequence ID" value="NZ_FAOZ01000002.1"/>
</dbReference>
<dbReference type="GO" id="GO:0015074">
    <property type="term" value="P:DNA integration"/>
    <property type="evidence" value="ECO:0007669"/>
    <property type="project" value="InterPro"/>
</dbReference>
<dbReference type="Gene3D" id="1.10.443.10">
    <property type="entry name" value="Intergrase catalytic core"/>
    <property type="match status" value="1"/>
</dbReference>
<name>A0A0S4QFE3_9ACTN</name>
<dbReference type="InterPro" id="IPR002104">
    <property type="entry name" value="Integrase_catalytic"/>
</dbReference>
<evidence type="ECO:0000313" key="4">
    <source>
        <dbReference type="EMBL" id="CUU54119.1"/>
    </source>
</evidence>
<evidence type="ECO:0000256" key="1">
    <source>
        <dbReference type="ARBA" id="ARBA00023172"/>
    </source>
</evidence>
<dbReference type="Pfam" id="PF00589">
    <property type="entry name" value="Phage_integrase"/>
    <property type="match status" value="1"/>
</dbReference>
<proteinExistence type="predicted"/>
<gene>
    <name evidence="4" type="ORF">Ga0074812_102122</name>
</gene>
<dbReference type="EMBL" id="FAOZ01000002">
    <property type="protein sequence ID" value="CUU54119.1"/>
    <property type="molecule type" value="Genomic_DNA"/>
</dbReference>
<accession>A0A0S4QFE3</accession>
<dbReference type="AlphaFoldDB" id="A0A0S4QFE3"/>
<evidence type="ECO:0000313" key="5">
    <source>
        <dbReference type="Proteomes" id="UP000198802"/>
    </source>
</evidence>
<sequence length="111" mass="11957">MTVRTGRPMPSGAEVSGGTFAKPGPVAPGQVGQRLRCPRPEADEWADPGLVLTSAPGNRIDPRNVLRWWDEVCEREEIPHPRVHDLRHTAASLLFSAGVDLNVVIVPGCGT</sequence>